<name>A0A7N0V080_KALFE</name>
<comment type="similarity">
    <text evidence="1">Belongs to the 'GDXG' lipolytic enzyme family.</text>
</comment>
<dbReference type="InterPro" id="IPR029058">
    <property type="entry name" value="AB_hydrolase_fold"/>
</dbReference>
<evidence type="ECO:0000313" key="4">
    <source>
        <dbReference type="EnsemblPlants" id="Kaladp0092s0226.1.v1.1.CDS.1"/>
    </source>
</evidence>
<dbReference type="InterPro" id="IPR050466">
    <property type="entry name" value="Carboxylest/Gibb_receptor"/>
</dbReference>
<dbReference type="OMA" id="RWASYIN"/>
<reference evidence="4" key="1">
    <citation type="submission" date="2021-01" db="UniProtKB">
        <authorList>
            <consortium name="EnsemblPlants"/>
        </authorList>
    </citation>
    <scope>IDENTIFICATION</scope>
</reference>
<dbReference type="EnsemblPlants" id="Kaladp0092s0226.1.v1.1">
    <property type="protein sequence ID" value="Kaladp0092s0226.1.v1.1.CDS.1"/>
    <property type="gene ID" value="Kaladp0092s0226.v1.1"/>
</dbReference>
<evidence type="ECO:0000256" key="1">
    <source>
        <dbReference type="ARBA" id="ARBA00010515"/>
    </source>
</evidence>
<dbReference type="PANTHER" id="PTHR23024">
    <property type="entry name" value="ARYLACETAMIDE DEACETYLASE"/>
    <property type="match status" value="1"/>
</dbReference>
<dbReference type="PANTHER" id="PTHR23024:SF577">
    <property type="entry name" value="CARBOXYLESTERASE 2-RELATED"/>
    <property type="match status" value="1"/>
</dbReference>
<dbReference type="Gramene" id="Kaladp0092s0226.1.v1.1">
    <property type="protein sequence ID" value="Kaladp0092s0226.1.v1.1.CDS.1"/>
    <property type="gene ID" value="Kaladp0092s0226.v1.1"/>
</dbReference>
<dbReference type="AlphaFoldDB" id="A0A7N0V080"/>
<protein>
    <recommendedName>
        <fullName evidence="3">Alpha/beta hydrolase fold-3 domain-containing protein</fullName>
    </recommendedName>
</protein>
<proteinExistence type="inferred from homology"/>
<accession>A0A7N0V080</accession>
<organism evidence="4 5">
    <name type="scientific">Kalanchoe fedtschenkoi</name>
    <name type="common">Lavender scallops</name>
    <name type="synonym">South American air plant</name>
    <dbReference type="NCBI Taxonomy" id="63787"/>
    <lineage>
        <taxon>Eukaryota</taxon>
        <taxon>Viridiplantae</taxon>
        <taxon>Streptophyta</taxon>
        <taxon>Embryophyta</taxon>
        <taxon>Tracheophyta</taxon>
        <taxon>Spermatophyta</taxon>
        <taxon>Magnoliopsida</taxon>
        <taxon>eudicotyledons</taxon>
        <taxon>Gunneridae</taxon>
        <taxon>Pentapetalae</taxon>
        <taxon>Saxifragales</taxon>
        <taxon>Crassulaceae</taxon>
        <taxon>Kalanchoe</taxon>
    </lineage>
</organism>
<evidence type="ECO:0000256" key="2">
    <source>
        <dbReference type="PROSITE-ProRule" id="PRU10038"/>
    </source>
</evidence>
<feature type="domain" description="Alpha/beta hydrolase fold-3" evidence="3">
    <location>
        <begin position="76"/>
        <end position="300"/>
    </location>
</feature>
<dbReference type="SUPFAM" id="SSF53474">
    <property type="entry name" value="alpha/beta-Hydrolases"/>
    <property type="match status" value="1"/>
</dbReference>
<evidence type="ECO:0000313" key="5">
    <source>
        <dbReference type="Proteomes" id="UP000594263"/>
    </source>
</evidence>
<keyword evidence="5" id="KW-1185">Reference proteome</keyword>
<dbReference type="Gene3D" id="3.40.50.1820">
    <property type="entry name" value="alpha/beta hydrolase"/>
    <property type="match status" value="1"/>
</dbReference>
<dbReference type="PROSITE" id="PS01174">
    <property type="entry name" value="LIPASE_GDXG_SER"/>
    <property type="match status" value="1"/>
</dbReference>
<dbReference type="Pfam" id="PF07859">
    <property type="entry name" value="Abhydrolase_3"/>
    <property type="match status" value="1"/>
</dbReference>
<feature type="active site" evidence="2">
    <location>
        <position position="167"/>
    </location>
</feature>
<dbReference type="GO" id="GO:0016787">
    <property type="term" value="F:hydrolase activity"/>
    <property type="evidence" value="ECO:0007669"/>
    <property type="project" value="InterPro"/>
</dbReference>
<dbReference type="InterPro" id="IPR013094">
    <property type="entry name" value="AB_hydrolase_3"/>
</dbReference>
<evidence type="ECO:0000259" key="3">
    <source>
        <dbReference type="Pfam" id="PF07859"/>
    </source>
</evidence>
<sequence>MGSNSTEKEVAHDVFPYLRQYKDGSVERLNGTATCPPNTHPHVLSKDVIIDSRTGISARLYLPKNINKDERKLPLFVYFHGGAFLIASPAEPLYDASLNTIVAQANVVAVSVDYRLAPEHPLPTAYDDCWSALQWISAHASSGSGGGSEAWLTDHVDFSRVYLAGDSAGANIAHHVSFRAADADPEVVVRPAGIVMIHPYFWSKDPTESELSDPVRKGMVDKWWIYACPSEKGCDDPLINPYADGSPSLAGLGCERLMVCVAEKDILCDRGRVYYESVVRSGWRGRAELFVSEGEDHVFHIFNPQCQKAMELIKSVAEFVNSRD</sequence>
<dbReference type="InterPro" id="IPR033140">
    <property type="entry name" value="Lipase_GDXG_put_SER_AS"/>
</dbReference>
<dbReference type="Proteomes" id="UP000594263">
    <property type="component" value="Unplaced"/>
</dbReference>